<evidence type="ECO:0000313" key="1">
    <source>
        <dbReference type="EMBL" id="EMR64301.1"/>
    </source>
</evidence>
<dbReference type="OrthoDB" id="67027at2759"/>
<sequence>MDKTAKLELAQTIIGYRFEQIDLLWEALQAAGSGVPSLNGHYLHEGNKSLAIVGDKLLGLHLAKIGRTRNERIGTINDRISTHANNAHLQTGIQVQPKIKSTTVEAVIAAAYYDGKTDAVQTVIDNLGII</sequence>
<reference evidence="2" key="1">
    <citation type="journal article" date="2013" name="Genome Announc.">
        <title>Draft genome sequence of the grapevine dieback fungus Eutypa lata UCR-EL1.</title>
        <authorList>
            <person name="Blanco-Ulate B."/>
            <person name="Rolshausen P.E."/>
            <person name="Cantu D."/>
        </authorList>
    </citation>
    <scope>NUCLEOTIDE SEQUENCE [LARGE SCALE GENOMIC DNA]</scope>
    <source>
        <strain evidence="2">UCR-EL1</strain>
    </source>
</reference>
<evidence type="ECO:0000313" key="2">
    <source>
        <dbReference type="Proteomes" id="UP000012174"/>
    </source>
</evidence>
<dbReference type="GO" id="GO:0004525">
    <property type="term" value="F:ribonuclease III activity"/>
    <property type="evidence" value="ECO:0007669"/>
    <property type="project" value="InterPro"/>
</dbReference>
<dbReference type="AlphaFoldDB" id="M7T396"/>
<dbReference type="Proteomes" id="UP000012174">
    <property type="component" value="Unassembled WGS sequence"/>
</dbReference>
<dbReference type="EMBL" id="KB707096">
    <property type="protein sequence ID" value="EMR64301.1"/>
    <property type="molecule type" value="Genomic_DNA"/>
</dbReference>
<dbReference type="KEGG" id="ela:UCREL1_8734"/>
<proteinExistence type="predicted"/>
<dbReference type="OMA" id="NPRAHGN"/>
<dbReference type="GO" id="GO:0006396">
    <property type="term" value="P:RNA processing"/>
    <property type="evidence" value="ECO:0007669"/>
    <property type="project" value="InterPro"/>
</dbReference>
<protein>
    <submittedName>
        <fullName evidence="1">Putative rnase iii protein</fullName>
    </submittedName>
</protein>
<name>M7T396_EUTLA</name>
<organism evidence="1 2">
    <name type="scientific">Eutypa lata (strain UCR-EL1)</name>
    <name type="common">Grapevine dieback disease fungus</name>
    <name type="synonym">Eutypa armeniacae</name>
    <dbReference type="NCBI Taxonomy" id="1287681"/>
    <lineage>
        <taxon>Eukaryota</taxon>
        <taxon>Fungi</taxon>
        <taxon>Dikarya</taxon>
        <taxon>Ascomycota</taxon>
        <taxon>Pezizomycotina</taxon>
        <taxon>Sordariomycetes</taxon>
        <taxon>Xylariomycetidae</taxon>
        <taxon>Xylariales</taxon>
        <taxon>Diatrypaceae</taxon>
        <taxon>Eutypa</taxon>
    </lineage>
</organism>
<keyword evidence="2" id="KW-1185">Reference proteome</keyword>
<dbReference type="Gene3D" id="1.10.1520.10">
    <property type="entry name" value="Ribonuclease III domain"/>
    <property type="match status" value="1"/>
</dbReference>
<dbReference type="STRING" id="1287681.M7T396"/>
<dbReference type="InterPro" id="IPR036389">
    <property type="entry name" value="RNase_III_sf"/>
</dbReference>
<dbReference type="HOGENOM" id="CLU_000907_3_2_1"/>
<accession>M7T396</accession>
<dbReference type="SUPFAM" id="SSF69065">
    <property type="entry name" value="RNase III domain-like"/>
    <property type="match status" value="1"/>
</dbReference>
<gene>
    <name evidence="1" type="ORF">UCREL1_8734</name>
</gene>